<gene>
    <name evidence="6" type="ORF">OKIOD_LOCUS15006</name>
</gene>
<evidence type="ECO:0000256" key="2">
    <source>
        <dbReference type="ARBA" id="ARBA00022771"/>
    </source>
</evidence>
<keyword evidence="7" id="KW-1185">Reference proteome</keyword>
<name>A0ABN7T8G5_OIKDI</name>
<dbReference type="PROSITE" id="PS50089">
    <property type="entry name" value="ZF_RING_2"/>
    <property type="match status" value="1"/>
</dbReference>
<proteinExistence type="predicted"/>
<keyword evidence="3" id="KW-0862">Zinc</keyword>
<dbReference type="EMBL" id="OU015567">
    <property type="protein sequence ID" value="CAG5111976.1"/>
    <property type="molecule type" value="Genomic_DNA"/>
</dbReference>
<dbReference type="PANTHER" id="PTHR46016:SF1">
    <property type="entry name" value="RING-TYPE DOMAIN-CONTAINING PROTEIN"/>
    <property type="match status" value="1"/>
</dbReference>
<dbReference type="InterPro" id="IPR013083">
    <property type="entry name" value="Znf_RING/FYVE/PHD"/>
</dbReference>
<evidence type="ECO:0000313" key="7">
    <source>
        <dbReference type="Proteomes" id="UP001158576"/>
    </source>
</evidence>
<dbReference type="Proteomes" id="UP001158576">
    <property type="component" value="Chromosome 2"/>
</dbReference>
<evidence type="ECO:0000259" key="5">
    <source>
        <dbReference type="PROSITE" id="PS50089"/>
    </source>
</evidence>
<dbReference type="InterPro" id="IPR051438">
    <property type="entry name" value="RNF_E3_ubiq-protein_ligase"/>
</dbReference>
<dbReference type="PANTHER" id="PTHR46016">
    <property type="entry name" value="ZINC FINGER, RING/FYVE/PHD-TYPE"/>
    <property type="match status" value="1"/>
</dbReference>
<evidence type="ECO:0000256" key="3">
    <source>
        <dbReference type="ARBA" id="ARBA00022833"/>
    </source>
</evidence>
<sequence>MGLDGEISKTQNDLDHFKCGICFEIFKDPLELCCCNKNICSMCINDWLKNKTRNDKVCPFCRGSQHPRRTKKNKVFCEILESTNLVCKNDWCRALIPYGNYKNHVDGCNSALSKLCDFCGIGVLQRKMKKHQEEECAPSLLYQLTVLRGSMKESSLKKDNSERELKIVQSSKKNDEDPSLVKICDKLELLEKEIFSKEKSNEIVADIKEEVKSLKQQIIYDREIMLRNIMDKFESFDKEDSQKLKKALEDLKQRELKIDFLQSQIGSPIFDDALYLNDNFDIYY</sequence>
<keyword evidence="1" id="KW-0479">Metal-binding</keyword>
<evidence type="ECO:0000313" key="6">
    <source>
        <dbReference type="EMBL" id="CAG5111976.1"/>
    </source>
</evidence>
<reference evidence="6 7" key="1">
    <citation type="submission" date="2021-04" db="EMBL/GenBank/DDBJ databases">
        <authorList>
            <person name="Bliznina A."/>
        </authorList>
    </citation>
    <scope>NUCLEOTIDE SEQUENCE [LARGE SCALE GENOMIC DNA]</scope>
</reference>
<organism evidence="6 7">
    <name type="scientific">Oikopleura dioica</name>
    <name type="common">Tunicate</name>
    <dbReference type="NCBI Taxonomy" id="34765"/>
    <lineage>
        <taxon>Eukaryota</taxon>
        <taxon>Metazoa</taxon>
        <taxon>Chordata</taxon>
        <taxon>Tunicata</taxon>
        <taxon>Appendicularia</taxon>
        <taxon>Copelata</taxon>
        <taxon>Oikopleuridae</taxon>
        <taxon>Oikopleura</taxon>
    </lineage>
</organism>
<evidence type="ECO:0000256" key="1">
    <source>
        <dbReference type="ARBA" id="ARBA00022723"/>
    </source>
</evidence>
<evidence type="ECO:0000256" key="4">
    <source>
        <dbReference type="PROSITE-ProRule" id="PRU00175"/>
    </source>
</evidence>
<keyword evidence="2 4" id="KW-0863">Zinc-finger</keyword>
<accession>A0ABN7T8G5</accession>
<dbReference type="InterPro" id="IPR001841">
    <property type="entry name" value="Znf_RING"/>
</dbReference>
<dbReference type="SUPFAM" id="SSF57850">
    <property type="entry name" value="RING/U-box"/>
    <property type="match status" value="1"/>
</dbReference>
<feature type="domain" description="RING-type" evidence="5">
    <location>
        <begin position="19"/>
        <end position="62"/>
    </location>
</feature>
<protein>
    <submittedName>
        <fullName evidence="6">Oidioi.mRNA.OKI2018_I69.chr2.g6241.t1.cds</fullName>
    </submittedName>
</protein>
<dbReference type="Gene3D" id="3.30.40.10">
    <property type="entry name" value="Zinc/RING finger domain, C3HC4 (zinc finger)"/>
    <property type="match status" value="1"/>
</dbReference>